<evidence type="ECO:0000313" key="4">
    <source>
        <dbReference type="Proteomes" id="UP000536640"/>
    </source>
</evidence>
<dbReference type="EMBL" id="JACHHW010000001">
    <property type="protein sequence ID" value="MBB5186262.1"/>
    <property type="molecule type" value="Genomic_DNA"/>
</dbReference>
<organism evidence="3 4">
    <name type="scientific">Zhongshania antarctica</name>
    <dbReference type="NCBI Taxonomy" id="641702"/>
    <lineage>
        <taxon>Bacteria</taxon>
        <taxon>Pseudomonadati</taxon>
        <taxon>Pseudomonadota</taxon>
        <taxon>Gammaproteobacteria</taxon>
        <taxon>Cellvibrionales</taxon>
        <taxon>Spongiibacteraceae</taxon>
        <taxon>Zhongshania</taxon>
    </lineage>
</organism>
<dbReference type="InterPro" id="IPR032687">
    <property type="entry name" value="AraC-type_N"/>
</dbReference>
<evidence type="ECO:0000256" key="1">
    <source>
        <dbReference type="ARBA" id="ARBA00023125"/>
    </source>
</evidence>
<reference evidence="3 4" key="1">
    <citation type="submission" date="2020-08" db="EMBL/GenBank/DDBJ databases">
        <title>Genomic Encyclopedia of Type Strains, Phase IV (KMG-IV): sequencing the most valuable type-strain genomes for metagenomic binning, comparative biology and taxonomic classification.</title>
        <authorList>
            <person name="Goeker M."/>
        </authorList>
    </citation>
    <scope>NUCLEOTIDE SEQUENCE [LARGE SCALE GENOMIC DNA]</scope>
    <source>
        <strain evidence="3 4">DSM 25701</strain>
    </source>
</reference>
<dbReference type="Proteomes" id="UP000536640">
    <property type="component" value="Unassembled WGS sequence"/>
</dbReference>
<comment type="caution">
    <text evidence="3">The sequence shown here is derived from an EMBL/GenBank/DDBJ whole genome shotgun (WGS) entry which is preliminary data.</text>
</comment>
<protein>
    <submittedName>
        <fullName evidence="3">AraC-like DNA-binding protein</fullName>
    </submittedName>
</protein>
<evidence type="ECO:0000259" key="2">
    <source>
        <dbReference type="Pfam" id="PF12625"/>
    </source>
</evidence>
<keyword evidence="4" id="KW-1185">Reference proteome</keyword>
<dbReference type="RefSeq" id="WP_184461050.1">
    <property type="nucleotide sequence ID" value="NZ_JACHHW010000001.1"/>
</dbReference>
<dbReference type="PANTHER" id="PTHR47894">
    <property type="entry name" value="HTH-TYPE TRANSCRIPTIONAL REGULATOR GADX"/>
    <property type="match status" value="1"/>
</dbReference>
<dbReference type="GO" id="GO:0005829">
    <property type="term" value="C:cytosol"/>
    <property type="evidence" value="ECO:0007669"/>
    <property type="project" value="TreeGrafter"/>
</dbReference>
<accession>A0A840R1B0</accession>
<dbReference type="AlphaFoldDB" id="A0A840R1B0"/>
<sequence>MTNSSLAITAHAQWANMVANVTAAACGFDREQLFKEAGIPLSAWDSVNRVNQEELTALWKLAQQLTGRVDLGLDVLDHFHFRTIGSLAFKMMVAKTFRQSILEALDQISLVSEVWKFSLTEERGLGVMRFRLATPNLEVTHYSYDAFICACVRVLQDCFPSNTYKYAEIWFAHPDFGLKEKYESKLNARCRFNCKEYALCLDGKLLDLPLQSADPQLYESLDTSLDHQVRTLNSQSAIIEKAILKLIDEGVAPSRHTVSAKLEIGERTLLRRLKDENLTYKEVQEQVFEKLTLRRLQRGEAMESIAEKLGYSDAKSLGKMLKRRTGLGIRQLRQST</sequence>
<dbReference type="GO" id="GO:0000976">
    <property type="term" value="F:transcription cis-regulatory region binding"/>
    <property type="evidence" value="ECO:0007669"/>
    <property type="project" value="TreeGrafter"/>
</dbReference>
<dbReference type="PANTHER" id="PTHR47894:SF1">
    <property type="entry name" value="HTH-TYPE TRANSCRIPTIONAL REGULATOR VQSM"/>
    <property type="match status" value="1"/>
</dbReference>
<gene>
    <name evidence="3" type="ORF">HNQ57_000521</name>
</gene>
<keyword evidence="1 3" id="KW-0238">DNA-binding</keyword>
<evidence type="ECO:0000313" key="3">
    <source>
        <dbReference type="EMBL" id="MBB5186262.1"/>
    </source>
</evidence>
<dbReference type="GO" id="GO:0003700">
    <property type="term" value="F:DNA-binding transcription factor activity"/>
    <property type="evidence" value="ECO:0007669"/>
    <property type="project" value="TreeGrafter"/>
</dbReference>
<dbReference type="Gene3D" id="1.10.10.60">
    <property type="entry name" value="Homeodomain-like"/>
    <property type="match status" value="1"/>
</dbReference>
<feature type="domain" description="HTH-type transcriptional regulator AraC-type N-terminal" evidence="2">
    <location>
        <begin position="27"/>
        <end position="210"/>
    </location>
</feature>
<name>A0A840R1B0_9GAMM</name>
<proteinExistence type="predicted"/>
<dbReference type="Pfam" id="PF12625">
    <property type="entry name" value="Arabinose_bd"/>
    <property type="match status" value="1"/>
</dbReference>